<protein>
    <recommendedName>
        <fullName evidence="11">Exosortase family protein XrtF</fullName>
    </recommendedName>
</protein>
<dbReference type="RefSeq" id="WP_041495984.1">
    <property type="nucleotide sequence ID" value="NZ_AP014548.1"/>
</dbReference>
<proteinExistence type="predicted"/>
<name>W8VVE1_9FLAO</name>
<evidence type="ECO:0000256" key="1">
    <source>
        <dbReference type="ARBA" id="ARBA00004651"/>
    </source>
</evidence>
<keyword evidence="3" id="KW-0645">Protease</keyword>
<dbReference type="KEGG" id="nmf:NMS_1354"/>
<feature type="transmembrane region" description="Helical" evidence="8">
    <location>
        <begin position="83"/>
        <end position="108"/>
    </location>
</feature>
<keyword evidence="2" id="KW-1003">Cell membrane</keyword>
<evidence type="ECO:0000256" key="8">
    <source>
        <dbReference type="SAM" id="Phobius"/>
    </source>
</evidence>
<evidence type="ECO:0000256" key="6">
    <source>
        <dbReference type="ARBA" id="ARBA00022989"/>
    </source>
</evidence>
<sequence>MNSLKPYYPVFKFVATFGVLYLALSLAYYAYLQVEYSPVNYPDPVTALVSNQTKTGLQWLGYDAQIYNAPSNPSVVLYIDEKVVYRVIEGCNAVSVMLLFAAFVIAFAKAWKTTILYLLFGIVTIYIVNLLRLIGLGYVFQEFSSYKEIAHDIAFPAVIYGYVILLWIYWIRKPKVDDGKAN</sequence>
<dbReference type="STRING" id="1454201.NMS_1354"/>
<evidence type="ECO:0000256" key="3">
    <source>
        <dbReference type="ARBA" id="ARBA00022670"/>
    </source>
</evidence>
<organism evidence="9 10">
    <name type="scientific">Nonlabens marinus S1-08</name>
    <dbReference type="NCBI Taxonomy" id="1454201"/>
    <lineage>
        <taxon>Bacteria</taxon>
        <taxon>Pseudomonadati</taxon>
        <taxon>Bacteroidota</taxon>
        <taxon>Flavobacteriia</taxon>
        <taxon>Flavobacteriales</taxon>
        <taxon>Flavobacteriaceae</taxon>
        <taxon>Nonlabens</taxon>
    </lineage>
</organism>
<reference evidence="9 10" key="1">
    <citation type="journal article" date="2014" name="Proc. Natl. Acad. Sci. U.S.A.">
        <title>Functional characterization of flavobacteria rhodopsins reveals a unique class of light-driven chloride pump in bacteria.</title>
        <authorList>
            <person name="Yoshizawa S."/>
            <person name="Kumagai Y."/>
            <person name="Kim H."/>
            <person name="Ogura Y."/>
            <person name="Hayashi T."/>
            <person name="Iwasaki W."/>
            <person name="DeLong E.F."/>
            <person name="Kogure K."/>
        </authorList>
    </citation>
    <scope>NUCLEOTIDE SEQUENCE [LARGE SCALE GENOMIC DNA]</scope>
    <source>
        <strain evidence="9 10">S1-08</strain>
    </source>
</reference>
<dbReference type="InterPro" id="IPR019127">
    <property type="entry name" value="Exosortase"/>
</dbReference>
<evidence type="ECO:0008006" key="11">
    <source>
        <dbReference type="Google" id="ProtNLM"/>
    </source>
</evidence>
<dbReference type="OrthoDB" id="678161at2"/>
<dbReference type="InterPro" id="IPR026392">
    <property type="entry name" value="Exo/Archaeosortase_dom"/>
</dbReference>
<evidence type="ECO:0000256" key="4">
    <source>
        <dbReference type="ARBA" id="ARBA00022692"/>
    </source>
</evidence>
<dbReference type="NCBIfam" id="TIGR04128">
    <property type="entry name" value="exoso_Fjoh_1448"/>
    <property type="match status" value="1"/>
</dbReference>
<keyword evidence="4 8" id="KW-0812">Transmembrane</keyword>
<accession>W8VVE1</accession>
<evidence type="ECO:0000256" key="5">
    <source>
        <dbReference type="ARBA" id="ARBA00022801"/>
    </source>
</evidence>
<evidence type="ECO:0000313" key="10">
    <source>
        <dbReference type="Proteomes" id="UP000031760"/>
    </source>
</evidence>
<feature type="transmembrane region" description="Helical" evidence="8">
    <location>
        <begin position="115"/>
        <end position="141"/>
    </location>
</feature>
<gene>
    <name evidence="9" type="ORF">NMS_1354</name>
</gene>
<evidence type="ECO:0000256" key="7">
    <source>
        <dbReference type="ARBA" id="ARBA00023136"/>
    </source>
</evidence>
<dbReference type="EMBL" id="AP014548">
    <property type="protein sequence ID" value="BAO55363.1"/>
    <property type="molecule type" value="Genomic_DNA"/>
</dbReference>
<dbReference type="InterPro" id="IPR026323">
    <property type="entry name" value="Exosortase-related_prot_XrtF"/>
</dbReference>
<keyword evidence="10" id="KW-1185">Reference proteome</keyword>
<keyword evidence="5" id="KW-0378">Hydrolase</keyword>
<dbReference type="NCBIfam" id="TIGR04178">
    <property type="entry name" value="exo_archaeo"/>
    <property type="match status" value="1"/>
</dbReference>
<evidence type="ECO:0000256" key="2">
    <source>
        <dbReference type="ARBA" id="ARBA00022475"/>
    </source>
</evidence>
<dbReference type="GO" id="GO:0006508">
    <property type="term" value="P:proteolysis"/>
    <property type="evidence" value="ECO:0007669"/>
    <property type="project" value="UniProtKB-KW"/>
</dbReference>
<dbReference type="AlphaFoldDB" id="W8VVE1"/>
<keyword evidence="6 8" id="KW-1133">Transmembrane helix</keyword>
<feature type="transmembrane region" description="Helical" evidence="8">
    <location>
        <begin position="153"/>
        <end position="171"/>
    </location>
</feature>
<feature type="transmembrane region" description="Helical" evidence="8">
    <location>
        <begin position="7"/>
        <end position="31"/>
    </location>
</feature>
<dbReference type="HOGENOM" id="CLU_104228_0_0_10"/>
<dbReference type="Proteomes" id="UP000031760">
    <property type="component" value="Chromosome"/>
</dbReference>
<dbReference type="Pfam" id="PF09721">
    <property type="entry name" value="Exosortase_EpsH"/>
    <property type="match status" value="1"/>
</dbReference>
<evidence type="ECO:0000313" key="9">
    <source>
        <dbReference type="EMBL" id="BAO55363.1"/>
    </source>
</evidence>
<dbReference type="GO" id="GO:0008233">
    <property type="term" value="F:peptidase activity"/>
    <property type="evidence" value="ECO:0007669"/>
    <property type="project" value="UniProtKB-KW"/>
</dbReference>
<dbReference type="GO" id="GO:0005886">
    <property type="term" value="C:plasma membrane"/>
    <property type="evidence" value="ECO:0007669"/>
    <property type="project" value="UniProtKB-SubCell"/>
</dbReference>
<comment type="subcellular location">
    <subcellularLocation>
        <location evidence="1">Cell membrane</location>
        <topology evidence="1">Multi-pass membrane protein</topology>
    </subcellularLocation>
</comment>
<keyword evidence="7 8" id="KW-0472">Membrane</keyword>